<gene>
    <name evidence="2" type="ORF">IV87_GL001479</name>
    <name evidence="3" type="ORF">SAMN04487973_12320</name>
</gene>
<dbReference type="PATRIC" id="fig|319653.3.peg.1502"/>
<comment type="caution">
    <text evidence="2">The sequence shown here is derived from an EMBL/GenBank/DDBJ whole genome shotgun (WGS) entry which is preliminary data.</text>
</comment>
<organism evidence="2 4">
    <name type="scientific">Pediococcus ethanolidurans</name>
    <dbReference type="NCBI Taxonomy" id="319653"/>
    <lineage>
        <taxon>Bacteria</taxon>
        <taxon>Bacillati</taxon>
        <taxon>Bacillota</taxon>
        <taxon>Bacilli</taxon>
        <taxon>Lactobacillales</taxon>
        <taxon>Lactobacillaceae</taxon>
        <taxon>Pediococcus</taxon>
    </lineage>
</organism>
<protein>
    <submittedName>
        <fullName evidence="3">Branched-chain amino acid transport protein</fullName>
    </submittedName>
</protein>
<dbReference type="Pfam" id="PF05437">
    <property type="entry name" value="AzlD"/>
    <property type="match status" value="1"/>
</dbReference>
<dbReference type="OrthoDB" id="7870017at2"/>
<reference evidence="2 4" key="1">
    <citation type="journal article" date="2015" name="Genome Announc.">
        <title>Expanding the biotechnology potential of lactobacilli through comparative genomics of 213 strains and associated genera.</title>
        <authorList>
            <person name="Sun Z."/>
            <person name="Harris H.M."/>
            <person name="McCann A."/>
            <person name="Guo C."/>
            <person name="Argimon S."/>
            <person name="Zhang W."/>
            <person name="Yang X."/>
            <person name="Jeffery I.B."/>
            <person name="Cooney J.C."/>
            <person name="Kagawa T.F."/>
            <person name="Liu W."/>
            <person name="Song Y."/>
            <person name="Salvetti E."/>
            <person name="Wrobel A."/>
            <person name="Rasinkangas P."/>
            <person name="Parkhill J."/>
            <person name="Rea M.C."/>
            <person name="O'Sullivan O."/>
            <person name="Ritari J."/>
            <person name="Douillard F.P."/>
            <person name="Paul Ross R."/>
            <person name="Yang R."/>
            <person name="Briner A.E."/>
            <person name="Felis G.E."/>
            <person name="de Vos W.M."/>
            <person name="Barrangou R."/>
            <person name="Klaenhammer T.R."/>
            <person name="Caufield P.W."/>
            <person name="Cui Y."/>
            <person name="Zhang H."/>
            <person name="O'Toole P.W."/>
        </authorList>
    </citation>
    <scope>NUCLEOTIDE SEQUENCE [LARGE SCALE GENOMIC DNA]</scope>
    <source>
        <strain evidence="2 4">DSM 22301</strain>
    </source>
</reference>
<keyword evidence="5" id="KW-1185">Reference proteome</keyword>
<dbReference type="EMBL" id="JQBY01000036">
    <property type="protein sequence ID" value="KRN81234.1"/>
    <property type="molecule type" value="Genomic_DNA"/>
</dbReference>
<evidence type="ECO:0000313" key="2">
    <source>
        <dbReference type="EMBL" id="KRN81234.1"/>
    </source>
</evidence>
<evidence type="ECO:0000313" key="5">
    <source>
        <dbReference type="Proteomes" id="UP000182818"/>
    </source>
</evidence>
<feature type="transmembrane region" description="Helical" evidence="1">
    <location>
        <begin position="6"/>
        <end position="29"/>
    </location>
</feature>
<evidence type="ECO:0000313" key="3">
    <source>
        <dbReference type="EMBL" id="SER87726.1"/>
    </source>
</evidence>
<evidence type="ECO:0000313" key="4">
    <source>
        <dbReference type="Proteomes" id="UP000051749"/>
    </source>
</evidence>
<keyword evidence="1" id="KW-1133">Transmembrane helix</keyword>
<dbReference type="Proteomes" id="UP000051749">
    <property type="component" value="Unassembled WGS sequence"/>
</dbReference>
<dbReference type="AlphaFoldDB" id="A0A0R2JVM5"/>
<keyword evidence="1" id="KW-0472">Membrane</keyword>
<feature type="transmembrane region" description="Helical" evidence="1">
    <location>
        <begin position="80"/>
        <end position="104"/>
    </location>
</feature>
<keyword evidence="1" id="KW-0812">Transmembrane</keyword>
<feature type="transmembrane region" description="Helical" evidence="1">
    <location>
        <begin position="41"/>
        <end position="60"/>
    </location>
</feature>
<dbReference type="STRING" id="319653.SAMN04487973_12320"/>
<reference evidence="3 5" key="2">
    <citation type="submission" date="2016-10" db="EMBL/GenBank/DDBJ databases">
        <authorList>
            <person name="Varghese N."/>
            <person name="Submissions S."/>
        </authorList>
    </citation>
    <scope>NUCLEOTIDE SEQUENCE [LARGE SCALE GENOMIC DNA]</scope>
    <source>
        <strain evidence="3 5">CGMCC 1.3889</strain>
    </source>
</reference>
<name>A0A0R2JVM5_9LACO</name>
<dbReference type="EMBL" id="FOGK01000023">
    <property type="protein sequence ID" value="SER87726.1"/>
    <property type="molecule type" value="Genomic_DNA"/>
</dbReference>
<dbReference type="Proteomes" id="UP000182818">
    <property type="component" value="Unassembled WGS sequence"/>
</dbReference>
<dbReference type="GeneID" id="76044503"/>
<proteinExistence type="predicted"/>
<dbReference type="RefSeq" id="WP_057807972.1">
    <property type="nucleotide sequence ID" value="NZ_BJYP01000046.1"/>
</dbReference>
<dbReference type="InterPro" id="IPR008407">
    <property type="entry name" value="Brnchd-chn_aa_trnsp_AzlD"/>
</dbReference>
<sequence>MALTMKVLWAIIGCGLVTWLSRVIPFVLVKNFDLPNWLIRYLSFVPLVIMTALIMENIFTHHAGSLPSVNMDNLLATVPTFLAAIISKSLIVIVVVGIICMALIRLAF</sequence>
<accession>A0A0R2JVM5</accession>
<evidence type="ECO:0000256" key="1">
    <source>
        <dbReference type="SAM" id="Phobius"/>
    </source>
</evidence>